<keyword evidence="2" id="KW-1185">Reference proteome</keyword>
<dbReference type="Proteomes" id="UP000307720">
    <property type="component" value="Unassembled WGS sequence"/>
</dbReference>
<organism evidence="1 2">
    <name type="scientific">Hominisplanchenecus murintestinalis</name>
    <dbReference type="NCBI Taxonomy" id="2941517"/>
    <lineage>
        <taxon>Bacteria</taxon>
        <taxon>Bacillati</taxon>
        <taxon>Bacillota</taxon>
        <taxon>Clostridia</taxon>
        <taxon>Lachnospirales</taxon>
        <taxon>Lachnospiraceae</taxon>
        <taxon>Hominisplanchenecus</taxon>
    </lineage>
</organism>
<name>A0AC61R0P0_9FIRM</name>
<reference evidence="1" key="1">
    <citation type="submission" date="2019-04" db="EMBL/GenBank/DDBJ databases">
        <title>Microbes associate with the intestines of laboratory mice.</title>
        <authorList>
            <person name="Navarre W."/>
            <person name="Wong E."/>
            <person name="Huang K."/>
            <person name="Tropini C."/>
            <person name="Ng K."/>
            <person name="Yu B."/>
        </authorList>
    </citation>
    <scope>NUCLEOTIDE SEQUENCE</scope>
    <source>
        <strain evidence="1">NM72_1-8</strain>
    </source>
</reference>
<evidence type="ECO:0000313" key="2">
    <source>
        <dbReference type="Proteomes" id="UP000307720"/>
    </source>
</evidence>
<sequence>MTIFLKLVLKGLKRRKREMRYVSAVTFLSALFISSVILFQNIMDNYLMETNYQNYGDWILSSVEDFQESGVLFSELRHPYLAASGVCQTGGELLDRQNEPSGVNLGTLDAAVRNFGNISLYEGRFPKSPDEIAMDLSSLSTLGYSYELGQTIRVAVQNEKGIHETTFRLTGTIKSFAESWKHLSRYPLPNGIVTEKGLQKTGTPLYSTHFYQLDKLYENLDTEEFASAFLKQSQALVYNSYTYENRVWGSRDMFQAAKFILLLTGILSIGYLMMSYVTQRKKWYYRLRCTGADRLQIRIMILTETIYGTFPYAFLAMILPYLAGAAICCAVSAGSRLPYFFEFHPADFLSQLGAVLGAILFAVLCACLASRDKHLERNRAEITKRQIKRLRKDSRTAKNTARIFLRRQRKLHPFQKTASILFSVTTCLILILCLNKIYQASQKYAELANNASDFHASYRKALIERTDFSNAPYSWSAASSYMYDMYDGMSKQAEEEIQPLIGIRRIDRQIWDETHCLQWRTKNDNKTLTPLFCYQDTDSKTLKKLEKEYNLPELDKAAFQNGEQIILLAFGQEASAIIEKPIETPPHIGDTVEIVGRESLFYLPEENTSSSLQAPDLTEMKEYALSGLTPVTIGAVIENPSFEWKALFGYNFAYGVIASRELAARVANADSKTLQNNRLFIDLNKNQSFESTQKRLASIFQKNNIEYVSYTEELRETWNSYIRQACIYGIVFCTILFIFLLLELRFHQIQHQYRERKYLLLKQLGMEDMMFRHMLIKESLGQSLWILISIPCSYAVMAGIFYLKNKKLWNTAGLCQWSESLGDYTSDLYWLTLDNLYSYTSLSYTIIFVILLAFILTLAGWKSAETHKKREEIL</sequence>
<gene>
    <name evidence="1" type="ORF">E5357_06830</name>
</gene>
<dbReference type="EMBL" id="SRZB01000010">
    <property type="protein sequence ID" value="TGX99135.1"/>
    <property type="molecule type" value="Genomic_DNA"/>
</dbReference>
<protein>
    <submittedName>
        <fullName evidence="1">ABC transporter permease</fullName>
    </submittedName>
</protein>
<accession>A0AC61R0P0</accession>
<evidence type="ECO:0000313" key="1">
    <source>
        <dbReference type="EMBL" id="TGX99135.1"/>
    </source>
</evidence>
<comment type="caution">
    <text evidence="1">The sequence shown here is derived from an EMBL/GenBank/DDBJ whole genome shotgun (WGS) entry which is preliminary data.</text>
</comment>
<proteinExistence type="predicted"/>